<dbReference type="EMBL" id="JAIOUQ010000017">
    <property type="protein sequence ID" value="MBZ2167074.1"/>
    <property type="molecule type" value="Genomic_DNA"/>
</dbReference>
<evidence type="ECO:0000313" key="5">
    <source>
        <dbReference type="Proteomes" id="UP000825933"/>
    </source>
</evidence>
<sequence>MKHLLSKDLKLIFLLSLIYIILISFPNLHFNKSFLELGFLVLSFLFVGYSLISLLRPEENYHEILNKPLLILEFSVLIILAVSVILKFSLGLHVLILVTLMSIITMVLSLSAYIRRIGYYKPNGKRIVSHSPDETPIQPEDATSPTEQKTSQTIEKPTTKPGPKSKFSLFYDLILIDLLSIFAITTYFIPHININLLHDVIGIIYMVFIPGYMFMAILLPKKSSLGTIIRLGLSVGVTLPVTSLIGMVLYYTKYGISINSLLIPLAILTLILSVYAIKKRIKAYNQ</sequence>
<feature type="compositionally biased region" description="Polar residues" evidence="1">
    <location>
        <begin position="141"/>
        <end position="156"/>
    </location>
</feature>
<gene>
    <name evidence="4" type="ORF">K8N75_13600</name>
</gene>
<comment type="caution">
    <text evidence="4">The sequence shown here is derived from an EMBL/GenBank/DDBJ whole genome shotgun (WGS) entry which is preliminary data.</text>
</comment>
<dbReference type="InterPro" id="IPR011674">
    <property type="entry name" value="DUF1616"/>
</dbReference>
<feature type="transmembrane region" description="Helical" evidence="2">
    <location>
        <begin position="37"/>
        <end position="56"/>
    </location>
</feature>
<dbReference type="Proteomes" id="UP000825933">
    <property type="component" value="Unassembled WGS sequence"/>
</dbReference>
<feature type="transmembrane region" description="Helical" evidence="2">
    <location>
        <begin position="258"/>
        <end position="277"/>
    </location>
</feature>
<keyword evidence="2" id="KW-0472">Membrane</keyword>
<feature type="transmembrane region" description="Helical" evidence="2">
    <location>
        <begin position="68"/>
        <end position="86"/>
    </location>
</feature>
<accession>A0A8T5UTN8</accession>
<evidence type="ECO:0000256" key="1">
    <source>
        <dbReference type="SAM" id="MobiDB-lite"/>
    </source>
</evidence>
<reference evidence="5" key="1">
    <citation type="journal article" date="2022" name="Microbiol. Resour. Announc.">
        <title>Draft Genome Sequence of a Methanogenic Archaeon from West Spitsbergen Permafrost.</title>
        <authorList>
            <person name="Trubitsyn V."/>
            <person name="Rivkina E."/>
            <person name="Shcherbakova V."/>
        </authorList>
    </citation>
    <scope>NUCLEOTIDE SEQUENCE [LARGE SCALE GENOMIC DNA]</scope>
    <source>
        <strain evidence="5">VT</strain>
    </source>
</reference>
<dbReference type="Pfam" id="PF07760">
    <property type="entry name" value="DUF1616"/>
    <property type="match status" value="1"/>
</dbReference>
<feature type="transmembrane region" description="Helical" evidence="2">
    <location>
        <begin position="201"/>
        <end position="219"/>
    </location>
</feature>
<dbReference type="AlphaFoldDB" id="A0A8T5UTN8"/>
<feature type="region of interest" description="Disordered" evidence="1">
    <location>
        <begin position="130"/>
        <end position="160"/>
    </location>
</feature>
<feature type="transmembrane region" description="Helical" evidence="2">
    <location>
        <begin position="231"/>
        <end position="252"/>
    </location>
</feature>
<feature type="transmembrane region" description="Helical" evidence="2">
    <location>
        <begin position="169"/>
        <end position="189"/>
    </location>
</feature>
<evidence type="ECO:0000259" key="3">
    <source>
        <dbReference type="Pfam" id="PF07760"/>
    </source>
</evidence>
<feature type="transmembrane region" description="Helical" evidence="2">
    <location>
        <begin position="92"/>
        <end position="114"/>
    </location>
</feature>
<protein>
    <submittedName>
        <fullName evidence="4">DUF1616 domain-containing protein</fullName>
    </submittedName>
</protein>
<name>A0A8T5UTN8_9EURY</name>
<dbReference type="RefSeq" id="WP_223792610.1">
    <property type="nucleotide sequence ID" value="NZ_JAIOUQ010000017.1"/>
</dbReference>
<feature type="transmembrane region" description="Helical" evidence="2">
    <location>
        <begin position="12"/>
        <end position="31"/>
    </location>
</feature>
<keyword evidence="2" id="KW-0812">Transmembrane</keyword>
<evidence type="ECO:0000256" key="2">
    <source>
        <dbReference type="SAM" id="Phobius"/>
    </source>
</evidence>
<organism evidence="4 5">
    <name type="scientific">Methanobacterium spitsbergense</name>
    <dbReference type="NCBI Taxonomy" id="2874285"/>
    <lineage>
        <taxon>Archaea</taxon>
        <taxon>Methanobacteriati</taxon>
        <taxon>Methanobacteriota</taxon>
        <taxon>Methanomada group</taxon>
        <taxon>Methanobacteria</taxon>
        <taxon>Methanobacteriales</taxon>
        <taxon>Methanobacteriaceae</taxon>
        <taxon>Methanobacterium</taxon>
    </lineage>
</organism>
<keyword evidence="2" id="KW-1133">Transmembrane helix</keyword>
<feature type="domain" description="DUF1616" evidence="3">
    <location>
        <begin position="179"/>
        <end position="282"/>
    </location>
</feature>
<keyword evidence="5" id="KW-1185">Reference proteome</keyword>
<evidence type="ECO:0000313" key="4">
    <source>
        <dbReference type="EMBL" id="MBZ2167074.1"/>
    </source>
</evidence>
<proteinExistence type="predicted"/>